<feature type="region of interest" description="Disordered" evidence="2">
    <location>
        <begin position="1115"/>
        <end position="1375"/>
    </location>
</feature>
<gene>
    <name evidence="4" type="ORF">F8388_014122</name>
</gene>
<dbReference type="InterPro" id="IPR001878">
    <property type="entry name" value="Znf_CCHC"/>
</dbReference>
<evidence type="ECO:0000313" key="4">
    <source>
        <dbReference type="EMBL" id="KAF4383622.1"/>
    </source>
</evidence>
<dbReference type="InterPro" id="IPR036691">
    <property type="entry name" value="Endo/exonu/phosph_ase_sf"/>
</dbReference>
<feature type="compositionally biased region" description="Low complexity" evidence="2">
    <location>
        <begin position="477"/>
        <end position="494"/>
    </location>
</feature>
<feature type="compositionally biased region" description="Gly residues" evidence="2">
    <location>
        <begin position="334"/>
        <end position="344"/>
    </location>
</feature>
<feature type="compositionally biased region" description="Basic and acidic residues" evidence="2">
    <location>
        <begin position="1173"/>
        <end position="1186"/>
    </location>
</feature>
<dbReference type="GO" id="GO:0003676">
    <property type="term" value="F:nucleic acid binding"/>
    <property type="evidence" value="ECO:0007669"/>
    <property type="project" value="InterPro"/>
</dbReference>
<dbReference type="Proteomes" id="UP000525078">
    <property type="component" value="Unassembled WGS sequence"/>
</dbReference>
<name>A0A7J6GL46_CANSA</name>
<feature type="compositionally biased region" description="Basic and acidic residues" evidence="2">
    <location>
        <begin position="1229"/>
        <end position="1270"/>
    </location>
</feature>
<dbReference type="Pfam" id="PF14392">
    <property type="entry name" value="zf-CCHC_4"/>
    <property type="match status" value="1"/>
</dbReference>
<feature type="compositionally biased region" description="Basic and acidic residues" evidence="2">
    <location>
        <begin position="350"/>
        <end position="366"/>
    </location>
</feature>
<keyword evidence="1" id="KW-0863">Zinc-finger</keyword>
<keyword evidence="1" id="KW-0862">Zinc</keyword>
<feature type="compositionally biased region" description="Polar residues" evidence="2">
    <location>
        <begin position="1158"/>
        <end position="1171"/>
    </location>
</feature>
<evidence type="ECO:0000313" key="5">
    <source>
        <dbReference type="Proteomes" id="UP000525078"/>
    </source>
</evidence>
<sequence length="1375" mass="156070">MGRVDFVLFIIVYLVCDLILIVRNMDLELVNRLAEVLILDDGDGPVLHLNKAGVEEGKKRLDLCLIGKVIGPRPANKDGIERAMKGVWKINHRFQVEELSSKNIFRFFFGCREDRQRVFGGGPWTIDKQLICFVKPMGLGEISKMNFDFTSFWISINNVPLACMTELFAREWGERIGKLEDIKIVNGTMKVRVRMNIIEPLKRGLRVAIDDQGNEVSLIFQYDHLPDFCYDCGIIGHKALDCPLKDFAGDNPQFDSGRFGSWLCAPSSPPRDSFRFNKRRPESPTNRPIMTMGEASKIISAVERSRPRFSGLTPEQLAPTSVLEGRERDEDGLTGNGIDRGSGGEPEVPSESRVRSAGDGHDDRSSEGFQGNIERKGKATTVICEGEDVNGLAELLKSKEVHPCEAWDASSVGVTVENCEEINGGGPSKDRSKEINKGKGILLPSSQEELSFSHAFQHTFEPILKAQKSKTWKRANSSTGRSSKGKPKSSSFPISPKLSHVIVANALNKLSPRSGCDSKRKMDVEYNNESSGGLLLLWNDDWEVSVKSFTSGHIDALVKCPGRELWRFTGFYGNPKASCRSESWRLLCRLKDLFDLPWICGGDFNEILSINEKKGGSDRSMSAMTEFQNALDRCSLADLGFEGQCFTWLNKRQGGAHVQERLDRYFCNQRWHDLFPFVKVLNGDFLNSDHRPIVATLENVSRRQRYDKKRCFRFETHWLKDPECQEIINRSWLSLDCPLANQDSLIDIFGLCADQLGMWNKSKYGSLPRQVRETQKQLDDLLSVSAPLVRMEEVRRIEVKLNDLLSREECYWKIRSRAEWLAHGDRNTKYFHNKATGRKRKNAIVEIMTEDGRKLSTEEDIVCEIECYFGTIFSSMSPTLQQAILDIPLGSSGCADRWCWHYSSNGSYTVKSGCGEESETPEHALVFCSSLLPLWTNLRIWHYLYRGRVSSLAELLVYLFEVLSKDEFELVSMVWWWVWYDRNSVLFGKKQSRLNGVVEFAREALVEFQGARVGVIGGGAVVRGGSAGLGVPGRWRPPLREYQPAEPAGEGTSRRLDKQAMPDDEGQVQDAGCSSSPSHGVRRSTNVHEVFVENEALRQHLDETLRLNREWQERYGAQEATRPQRRGIRGHPGTTRRGRPRGSRSTCYPPEGQERSRSPTTQGRDASTIPQRPSRENENHGGRSERPPSQQRPRVTTSDPPRGDSREERVTTRNNGIPPSQPPPAPRDIGVDERGRDHVPQPRGHVWERRRTISHDNYVRPRPAPRETRPQRAQPYSPRDDSYLSRSRAVAMQSYAQQQPAPRGVQQQRTVSFMGENYRSDSRSQFVSIQDNAPPPYYEEHPRYPPHDGRSSNLRDHLNQRRQPDLRDHLNRGHA</sequence>
<feature type="region of interest" description="Disordered" evidence="2">
    <location>
        <begin position="270"/>
        <end position="289"/>
    </location>
</feature>
<dbReference type="InterPro" id="IPR025836">
    <property type="entry name" value="Zn_knuckle_CX2CX4HX4C"/>
</dbReference>
<accession>A0A7J6GL46</accession>
<feature type="compositionally biased region" description="Low complexity" evidence="2">
    <location>
        <begin position="1296"/>
        <end position="1309"/>
    </location>
</feature>
<dbReference type="Gene3D" id="3.60.10.10">
    <property type="entry name" value="Endonuclease/exonuclease/phosphatase"/>
    <property type="match status" value="1"/>
</dbReference>
<dbReference type="PANTHER" id="PTHR33710">
    <property type="entry name" value="BNAC02G09200D PROTEIN"/>
    <property type="match status" value="1"/>
</dbReference>
<dbReference type="PANTHER" id="PTHR33710:SF83">
    <property type="entry name" value="ENDONUCLEASE_EXONUCLEASE_PHOSPHATASE DOMAIN-CONTAINING PROTEIN"/>
    <property type="match status" value="1"/>
</dbReference>
<feature type="compositionally biased region" description="Basic and acidic residues" evidence="2">
    <location>
        <begin position="272"/>
        <end position="282"/>
    </location>
</feature>
<keyword evidence="1" id="KW-0479">Metal-binding</keyword>
<feature type="region of interest" description="Disordered" evidence="2">
    <location>
        <begin position="467"/>
        <end position="494"/>
    </location>
</feature>
<dbReference type="SUPFAM" id="SSF56219">
    <property type="entry name" value="DNase I-like"/>
    <property type="match status" value="1"/>
</dbReference>
<dbReference type="GO" id="GO:0008270">
    <property type="term" value="F:zinc ion binding"/>
    <property type="evidence" value="ECO:0007669"/>
    <property type="project" value="UniProtKB-KW"/>
</dbReference>
<evidence type="ECO:0000256" key="1">
    <source>
        <dbReference type="PROSITE-ProRule" id="PRU00047"/>
    </source>
</evidence>
<feature type="compositionally biased region" description="Basic and acidic residues" evidence="2">
    <location>
        <begin position="1201"/>
        <end position="1211"/>
    </location>
</feature>
<evidence type="ECO:0000256" key="2">
    <source>
        <dbReference type="SAM" id="MobiDB-lite"/>
    </source>
</evidence>
<dbReference type="InterPro" id="IPR025558">
    <property type="entry name" value="DUF4283"/>
</dbReference>
<comment type="caution">
    <text evidence="4">The sequence shown here is derived from an EMBL/GenBank/DDBJ whole genome shotgun (WGS) entry which is preliminary data.</text>
</comment>
<feature type="domain" description="CCHC-type" evidence="3">
    <location>
        <begin position="229"/>
        <end position="243"/>
    </location>
</feature>
<feature type="compositionally biased region" description="Basic and acidic residues" evidence="2">
    <location>
        <begin position="1338"/>
        <end position="1375"/>
    </location>
</feature>
<feature type="region of interest" description="Disordered" evidence="2">
    <location>
        <begin position="305"/>
        <end position="374"/>
    </location>
</feature>
<feature type="compositionally biased region" description="Basic and acidic residues" evidence="2">
    <location>
        <begin position="1052"/>
        <end position="1061"/>
    </location>
</feature>
<protein>
    <recommendedName>
        <fullName evidence="3">CCHC-type domain-containing protein</fullName>
    </recommendedName>
</protein>
<evidence type="ECO:0000259" key="3">
    <source>
        <dbReference type="PROSITE" id="PS50158"/>
    </source>
</evidence>
<dbReference type="PROSITE" id="PS50158">
    <property type="entry name" value="ZF_CCHC"/>
    <property type="match status" value="1"/>
</dbReference>
<dbReference type="Pfam" id="PF14111">
    <property type="entry name" value="DUF4283"/>
    <property type="match status" value="1"/>
</dbReference>
<feature type="compositionally biased region" description="Basic residues" evidence="2">
    <location>
        <begin position="1123"/>
        <end position="1142"/>
    </location>
</feature>
<proteinExistence type="predicted"/>
<organism evidence="4 5">
    <name type="scientific">Cannabis sativa</name>
    <name type="common">Hemp</name>
    <name type="synonym">Marijuana</name>
    <dbReference type="NCBI Taxonomy" id="3483"/>
    <lineage>
        <taxon>Eukaryota</taxon>
        <taxon>Viridiplantae</taxon>
        <taxon>Streptophyta</taxon>
        <taxon>Embryophyta</taxon>
        <taxon>Tracheophyta</taxon>
        <taxon>Spermatophyta</taxon>
        <taxon>Magnoliopsida</taxon>
        <taxon>eudicotyledons</taxon>
        <taxon>Gunneridae</taxon>
        <taxon>Pentapetalae</taxon>
        <taxon>rosids</taxon>
        <taxon>fabids</taxon>
        <taxon>Rosales</taxon>
        <taxon>Cannabaceae</taxon>
        <taxon>Cannabis</taxon>
    </lineage>
</organism>
<reference evidence="4 5" key="1">
    <citation type="journal article" date="2020" name="bioRxiv">
        <title>Sequence and annotation of 42 cannabis genomes reveals extensive copy number variation in cannabinoid synthesis and pathogen resistance genes.</title>
        <authorList>
            <person name="Mckernan K.J."/>
            <person name="Helbert Y."/>
            <person name="Kane L.T."/>
            <person name="Ebling H."/>
            <person name="Zhang L."/>
            <person name="Liu B."/>
            <person name="Eaton Z."/>
            <person name="Mclaughlin S."/>
            <person name="Kingan S."/>
            <person name="Baybayan P."/>
            <person name="Concepcion G."/>
            <person name="Jordan M."/>
            <person name="Riva A."/>
            <person name="Barbazuk W."/>
            <person name="Harkins T."/>
        </authorList>
    </citation>
    <scope>NUCLEOTIDE SEQUENCE [LARGE SCALE GENOMIC DNA]</scope>
    <source>
        <strain evidence="5">cv. Jamaican Lion 4</strain>
        <tissue evidence="4">Leaf</tissue>
    </source>
</reference>
<dbReference type="EMBL" id="JAATIP010000052">
    <property type="protein sequence ID" value="KAF4383622.1"/>
    <property type="molecule type" value="Genomic_DNA"/>
</dbReference>
<feature type="region of interest" description="Disordered" evidence="2">
    <location>
        <begin position="1034"/>
        <end position="1084"/>
    </location>
</feature>